<organism evidence="2 3">
    <name type="scientific">Neosartorya fischeri (strain ATCC 1020 / DSM 3700 / CBS 544.65 / FGSC A1164 / JCM 1740 / NRRL 181 / WB 181)</name>
    <name type="common">Aspergillus fischerianus</name>
    <dbReference type="NCBI Taxonomy" id="331117"/>
    <lineage>
        <taxon>Eukaryota</taxon>
        <taxon>Fungi</taxon>
        <taxon>Dikarya</taxon>
        <taxon>Ascomycota</taxon>
        <taxon>Pezizomycotina</taxon>
        <taxon>Eurotiomycetes</taxon>
        <taxon>Eurotiomycetidae</taxon>
        <taxon>Eurotiales</taxon>
        <taxon>Aspergillaceae</taxon>
        <taxon>Aspergillus</taxon>
        <taxon>Aspergillus subgen. Fumigati</taxon>
    </lineage>
</organism>
<evidence type="ECO:0000256" key="1">
    <source>
        <dbReference type="SAM" id="MobiDB-lite"/>
    </source>
</evidence>
<feature type="compositionally biased region" description="Polar residues" evidence="1">
    <location>
        <begin position="88"/>
        <end position="113"/>
    </location>
</feature>
<dbReference type="EMBL" id="DS027694">
    <property type="protein sequence ID" value="EAW19841.1"/>
    <property type="molecule type" value="Genomic_DNA"/>
</dbReference>
<dbReference type="Proteomes" id="UP000006702">
    <property type="component" value="Unassembled WGS sequence"/>
</dbReference>
<evidence type="ECO:0000313" key="2">
    <source>
        <dbReference type="EMBL" id="EAW19841.1"/>
    </source>
</evidence>
<accession>A1DAF1</accession>
<evidence type="ECO:0000313" key="3">
    <source>
        <dbReference type="Proteomes" id="UP000006702"/>
    </source>
</evidence>
<gene>
    <name evidence="2" type="ORF">NFIA_094610</name>
</gene>
<dbReference type="OrthoDB" id="3862662at2759"/>
<protein>
    <submittedName>
        <fullName evidence="2">Uncharacterized protein</fullName>
    </submittedName>
</protein>
<dbReference type="GeneID" id="4588808"/>
<feature type="compositionally biased region" description="Basic and acidic residues" evidence="1">
    <location>
        <begin position="148"/>
        <end position="157"/>
    </location>
</feature>
<dbReference type="AlphaFoldDB" id="A1DAF1"/>
<proteinExistence type="predicted"/>
<dbReference type="KEGG" id="nfi:NFIA_094610"/>
<dbReference type="VEuPathDB" id="FungiDB:NFIA_094610"/>
<sequence>MRLADTELALYEALATLRTMSASSLVRASRKADLSRKQKAARMEEWAQLPLREPSDLERWLDSKRDNFTIMNDVGDARQTMPLDAILSSDSATRRQNSQPSNTSGMLIGTNSPDGARSGQVVTLSSTPNNPQMSVDQATSPSTPGRNPWRETSRHGLPEQIPGSSGEVMMLEDNRMGKAGQLSKWHPAIYF</sequence>
<reference evidence="3" key="1">
    <citation type="journal article" date="2008" name="PLoS Genet.">
        <title>Genomic islands in the pathogenic filamentous fungus Aspergillus fumigatus.</title>
        <authorList>
            <person name="Fedorova N.D."/>
            <person name="Khaldi N."/>
            <person name="Joardar V.S."/>
            <person name="Maiti R."/>
            <person name="Amedeo P."/>
            <person name="Anderson M.J."/>
            <person name="Crabtree J."/>
            <person name="Silva J.C."/>
            <person name="Badger J.H."/>
            <person name="Albarraq A."/>
            <person name="Angiuoli S."/>
            <person name="Bussey H."/>
            <person name="Bowyer P."/>
            <person name="Cotty P.J."/>
            <person name="Dyer P.S."/>
            <person name="Egan A."/>
            <person name="Galens K."/>
            <person name="Fraser-Liggett C.M."/>
            <person name="Haas B.J."/>
            <person name="Inman J.M."/>
            <person name="Kent R."/>
            <person name="Lemieux S."/>
            <person name="Malavazi I."/>
            <person name="Orvis J."/>
            <person name="Roemer T."/>
            <person name="Ronning C.M."/>
            <person name="Sundaram J.P."/>
            <person name="Sutton G."/>
            <person name="Turner G."/>
            <person name="Venter J.C."/>
            <person name="White O.R."/>
            <person name="Whitty B.R."/>
            <person name="Youngman P."/>
            <person name="Wolfe K.H."/>
            <person name="Goldman G.H."/>
            <person name="Wortman J.R."/>
            <person name="Jiang B."/>
            <person name="Denning D.W."/>
            <person name="Nierman W.C."/>
        </authorList>
    </citation>
    <scope>NUCLEOTIDE SEQUENCE [LARGE SCALE GENOMIC DNA]</scope>
    <source>
        <strain evidence="3">ATCC 1020 / DSM 3700 / CBS 544.65 / FGSC A1164 / JCM 1740 / NRRL 181 / WB 181</strain>
    </source>
</reference>
<dbReference type="RefSeq" id="XP_001261738.1">
    <property type="nucleotide sequence ID" value="XM_001261737.1"/>
</dbReference>
<keyword evidence="3" id="KW-1185">Reference proteome</keyword>
<feature type="region of interest" description="Disordered" evidence="1">
    <location>
        <begin position="88"/>
        <end position="165"/>
    </location>
</feature>
<dbReference type="HOGENOM" id="CLU_1421772_0_0_1"/>
<name>A1DAF1_NEOFI</name>
<dbReference type="OMA" id="ARMEEWA"/>
<feature type="compositionally biased region" description="Polar residues" evidence="1">
    <location>
        <begin position="120"/>
        <end position="145"/>
    </location>
</feature>
<dbReference type="eggNOG" id="ENOG502RNY1">
    <property type="taxonomic scope" value="Eukaryota"/>
</dbReference>